<feature type="transmembrane region" description="Helical" evidence="9">
    <location>
        <begin position="113"/>
        <end position="136"/>
    </location>
</feature>
<feature type="transmembrane region" description="Helical" evidence="9">
    <location>
        <begin position="156"/>
        <end position="181"/>
    </location>
</feature>
<feature type="transmembrane region" description="Helical" evidence="9">
    <location>
        <begin position="16"/>
        <end position="33"/>
    </location>
</feature>
<dbReference type="RefSeq" id="WP_146957346.1">
    <property type="nucleotide sequence ID" value="NZ_CP042467.1"/>
</dbReference>
<proteinExistence type="inferred from homology"/>
<dbReference type="EMBL" id="CP042467">
    <property type="protein sequence ID" value="QED26151.1"/>
    <property type="molecule type" value="Genomic_DNA"/>
</dbReference>
<evidence type="ECO:0000256" key="1">
    <source>
        <dbReference type="ARBA" id="ARBA00004651"/>
    </source>
</evidence>
<evidence type="ECO:0000256" key="3">
    <source>
        <dbReference type="ARBA" id="ARBA00022475"/>
    </source>
</evidence>
<evidence type="ECO:0000256" key="5">
    <source>
        <dbReference type="ARBA" id="ARBA00022927"/>
    </source>
</evidence>
<feature type="domain" description="MotA/TolQ/ExbB proton channel" evidence="10">
    <location>
        <begin position="73"/>
        <end position="192"/>
    </location>
</feature>
<keyword evidence="7 9" id="KW-0472">Membrane</keyword>
<keyword evidence="5 8" id="KW-0653">Protein transport</keyword>
<keyword evidence="2 8" id="KW-0813">Transport</keyword>
<dbReference type="PANTHER" id="PTHR30625:SF15">
    <property type="entry name" value="BIOPOLYMER TRANSPORT PROTEIN EXBB"/>
    <property type="match status" value="1"/>
</dbReference>
<evidence type="ECO:0000256" key="2">
    <source>
        <dbReference type="ARBA" id="ARBA00022448"/>
    </source>
</evidence>
<dbReference type="AlphaFoldDB" id="A0A5B8XLY6"/>
<evidence type="ECO:0000256" key="9">
    <source>
        <dbReference type="SAM" id="Phobius"/>
    </source>
</evidence>
<keyword evidence="12" id="KW-1185">Reference proteome</keyword>
<evidence type="ECO:0000256" key="6">
    <source>
        <dbReference type="ARBA" id="ARBA00022989"/>
    </source>
</evidence>
<gene>
    <name evidence="11" type="ORF">FRD01_02525</name>
</gene>
<comment type="similarity">
    <text evidence="8">Belongs to the exbB/tolQ family.</text>
</comment>
<evidence type="ECO:0000313" key="12">
    <source>
        <dbReference type="Proteomes" id="UP000321595"/>
    </source>
</evidence>
<dbReference type="Pfam" id="PF01618">
    <property type="entry name" value="MotA_ExbB"/>
    <property type="match status" value="1"/>
</dbReference>
<sequence>MLTHFLLQFTRIGAEWVLWVLVLLSFACIYVMLERLRFYKQRAIDIHELRTKFNDALDKKDYKAAAELLSGSDAMEARVVLFGLRHHERGPAAVEDLLAGALATEKVRYDKGLGFLATVGSNAPFIGLFGTVVGIINAFDNLAAGTDEGAKLVMAAIAEALVATGVGILVAIPAVMAYNVFKGKTKGTASQAELLGRSLVSHLRGAERGGQDGGV</sequence>
<dbReference type="GO" id="GO:0005886">
    <property type="term" value="C:plasma membrane"/>
    <property type="evidence" value="ECO:0007669"/>
    <property type="project" value="UniProtKB-SubCell"/>
</dbReference>
<dbReference type="InterPro" id="IPR050790">
    <property type="entry name" value="ExbB/TolQ_transport"/>
</dbReference>
<evidence type="ECO:0000259" key="10">
    <source>
        <dbReference type="Pfam" id="PF01618"/>
    </source>
</evidence>
<evidence type="ECO:0000256" key="8">
    <source>
        <dbReference type="RuleBase" id="RU004057"/>
    </source>
</evidence>
<keyword evidence="4 9" id="KW-0812">Transmembrane</keyword>
<dbReference type="PANTHER" id="PTHR30625">
    <property type="entry name" value="PROTEIN TOLQ"/>
    <property type="match status" value="1"/>
</dbReference>
<keyword evidence="3" id="KW-1003">Cell membrane</keyword>
<reference evidence="11 12" key="1">
    <citation type="submission" date="2019-08" db="EMBL/GenBank/DDBJ databases">
        <authorList>
            <person name="Liang Q."/>
        </authorList>
    </citation>
    <scope>NUCLEOTIDE SEQUENCE [LARGE SCALE GENOMIC DNA]</scope>
    <source>
        <strain evidence="11 12">V1718</strain>
    </source>
</reference>
<dbReference type="OrthoDB" id="9805133at2"/>
<evidence type="ECO:0000313" key="11">
    <source>
        <dbReference type="EMBL" id="QED26151.1"/>
    </source>
</evidence>
<accession>A0A5B8XLY6</accession>
<evidence type="ECO:0000256" key="7">
    <source>
        <dbReference type="ARBA" id="ARBA00023136"/>
    </source>
</evidence>
<dbReference type="Proteomes" id="UP000321595">
    <property type="component" value="Chromosome"/>
</dbReference>
<organism evidence="11 12">
    <name type="scientific">Microvenator marinus</name>
    <dbReference type="NCBI Taxonomy" id="2600177"/>
    <lineage>
        <taxon>Bacteria</taxon>
        <taxon>Deltaproteobacteria</taxon>
        <taxon>Bradymonadales</taxon>
        <taxon>Microvenatoraceae</taxon>
        <taxon>Microvenator</taxon>
    </lineage>
</organism>
<name>A0A5B8XLY6_9DELT</name>
<keyword evidence="6 9" id="KW-1133">Transmembrane helix</keyword>
<protein>
    <submittedName>
        <fullName evidence="11">MotA/TolQ/ExbB proton channel family protein</fullName>
    </submittedName>
</protein>
<dbReference type="InterPro" id="IPR002898">
    <property type="entry name" value="MotA_ExbB_proton_chnl"/>
</dbReference>
<evidence type="ECO:0000256" key="4">
    <source>
        <dbReference type="ARBA" id="ARBA00022692"/>
    </source>
</evidence>
<dbReference type="GO" id="GO:0017038">
    <property type="term" value="P:protein import"/>
    <property type="evidence" value="ECO:0007669"/>
    <property type="project" value="TreeGrafter"/>
</dbReference>
<comment type="subcellular location">
    <subcellularLocation>
        <location evidence="1">Cell membrane</location>
        <topology evidence="1">Multi-pass membrane protein</topology>
    </subcellularLocation>
    <subcellularLocation>
        <location evidence="8">Membrane</location>
        <topology evidence="8">Multi-pass membrane protein</topology>
    </subcellularLocation>
</comment>
<dbReference type="KEGG" id="bbae:FRD01_02525"/>